<dbReference type="EMBL" id="WUUQ01000004">
    <property type="protein sequence ID" value="MXQ74223.1"/>
    <property type="molecule type" value="Genomic_DNA"/>
</dbReference>
<gene>
    <name evidence="2" type="ORF">GSF08_09770</name>
</gene>
<dbReference type="Pfam" id="PF09997">
    <property type="entry name" value="DUF2238"/>
    <property type="match status" value="1"/>
</dbReference>
<evidence type="ECO:0008006" key="4">
    <source>
        <dbReference type="Google" id="ProtNLM"/>
    </source>
</evidence>
<feature type="transmembrane region" description="Helical" evidence="1">
    <location>
        <begin position="12"/>
        <end position="31"/>
    </location>
</feature>
<feature type="transmembrane region" description="Helical" evidence="1">
    <location>
        <begin position="100"/>
        <end position="120"/>
    </location>
</feature>
<evidence type="ECO:0000256" key="1">
    <source>
        <dbReference type="SAM" id="Phobius"/>
    </source>
</evidence>
<reference evidence="2 3" key="1">
    <citation type="submission" date="2019-12" db="EMBL/GenBank/DDBJ databases">
        <authorList>
            <person name="Yang R."/>
        </authorList>
    </citation>
    <scope>NUCLEOTIDE SEQUENCE [LARGE SCALE GENOMIC DNA]</scope>
    <source>
        <strain evidence="2 3">DONG20-135</strain>
    </source>
</reference>
<organism evidence="2 3">
    <name type="scientific">Copranaerobaculum intestinale</name>
    <dbReference type="NCBI Taxonomy" id="2692629"/>
    <lineage>
        <taxon>Bacteria</taxon>
        <taxon>Bacillati</taxon>
        <taxon>Bacillota</taxon>
        <taxon>Erysipelotrichia</taxon>
        <taxon>Erysipelotrichales</taxon>
        <taxon>Erysipelotrichaceae</taxon>
        <taxon>Copranaerobaculum</taxon>
    </lineage>
</organism>
<protein>
    <recommendedName>
        <fullName evidence="4">DUF2238 domain-containing protein</fullName>
    </recommendedName>
</protein>
<comment type="caution">
    <text evidence="2">The sequence shown here is derived from an EMBL/GenBank/DDBJ whole genome shotgun (WGS) entry which is preliminary data.</text>
</comment>
<keyword evidence="1" id="KW-0812">Transmembrane</keyword>
<proteinExistence type="predicted"/>
<keyword evidence="3" id="KW-1185">Reference proteome</keyword>
<keyword evidence="1" id="KW-1133">Transmembrane helix</keyword>
<dbReference type="AlphaFoldDB" id="A0A6N8UBW7"/>
<reference evidence="2 3" key="2">
    <citation type="submission" date="2020-01" db="EMBL/GenBank/DDBJ databases">
        <title>Clostridiaceae sp. nov. isolated from the gut of human by culturomics.</title>
        <authorList>
            <person name="Chang Y."/>
        </authorList>
    </citation>
    <scope>NUCLEOTIDE SEQUENCE [LARGE SCALE GENOMIC DNA]</scope>
    <source>
        <strain evidence="2 3">DONG20-135</strain>
    </source>
</reference>
<sequence>MYVHMNKRKINVKLLYLIVLVIYILTLLYSFATGFFEQNWNRVGMTVVSVLCLLIIPVVFKIFRWKPVYEIYVLGTCFMYFASLIGSCLGGYSVRYFDKVVHLCSGIFATLLAIMLFSILKKVRQAQNKEDYHLLLVFVNAVNLAIAVIWEFYEYAMLIFFNNDAINHYTQGVHDTITDMMSACVGGLFVTMILIHRYRTQKSNFLINVPERFYEKNIAHHRQRKMEEGNK</sequence>
<accession>A0A6N8UBW7</accession>
<evidence type="ECO:0000313" key="3">
    <source>
        <dbReference type="Proteomes" id="UP000434036"/>
    </source>
</evidence>
<name>A0A6N8UBW7_9FIRM</name>
<feature type="transmembrane region" description="Helical" evidence="1">
    <location>
        <begin position="132"/>
        <end position="153"/>
    </location>
</feature>
<feature type="transmembrane region" description="Helical" evidence="1">
    <location>
        <begin position="72"/>
        <end position="94"/>
    </location>
</feature>
<keyword evidence="1" id="KW-0472">Membrane</keyword>
<feature type="transmembrane region" description="Helical" evidence="1">
    <location>
        <begin position="43"/>
        <end position="60"/>
    </location>
</feature>
<feature type="transmembrane region" description="Helical" evidence="1">
    <location>
        <begin position="177"/>
        <end position="195"/>
    </location>
</feature>
<dbReference type="InterPro" id="IPR014509">
    <property type="entry name" value="YjdF-like"/>
</dbReference>
<evidence type="ECO:0000313" key="2">
    <source>
        <dbReference type="EMBL" id="MXQ74223.1"/>
    </source>
</evidence>
<dbReference type="Proteomes" id="UP000434036">
    <property type="component" value="Unassembled WGS sequence"/>
</dbReference>